<dbReference type="EMBL" id="QWVT01000017">
    <property type="protein sequence ID" value="RID85055.1"/>
    <property type="molecule type" value="Genomic_DNA"/>
</dbReference>
<comment type="caution">
    <text evidence="1">The sequence shown here is derived from an EMBL/GenBank/DDBJ whole genome shotgun (WGS) entry which is preliminary data.</text>
</comment>
<accession>A0A398B564</accession>
<dbReference type="RefSeq" id="WP_119112890.1">
    <property type="nucleotide sequence ID" value="NZ_CBCSEO010000033.1"/>
</dbReference>
<dbReference type="AlphaFoldDB" id="A0A398B564"/>
<dbReference type="Proteomes" id="UP000265816">
    <property type="component" value="Unassembled WGS sequence"/>
</dbReference>
<proteinExistence type="predicted"/>
<evidence type="ECO:0000313" key="1">
    <source>
        <dbReference type="EMBL" id="RID85055.1"/>
    </source>
</evidence>
<name>A0A398B564_9BACI</name>
<sequence length="211" mass="24517">MGTSKRKLSSDIKKILKQKPITQLNETAPELSKKILNPNHLSSSFDTEDTINESIKIITKHFITISSNGFKGKTKKELASDSITQQEFIEMILDQIENQAYINSEILEKSLKIVMCKFLEIEEFDVYSFAHHLFYEIIYQVLLGDLNDNIKDVFEDFNYDLIKKMVKNLTDQIMNDSVYEKVNLFIDRKLYLKDVLIHISKQTSNASFGEF</sequence>
<gene>
    <name evidence="1" type="ORF">D1970_10845</name>
</gene>
<dbReference type="OrthoDB" id="2873205at2"/>
<protein>
    <submittedName>
        <fullName evidence="1">Uncharacterized protein</fullName>
    </submittedName>
</protein>
<reference evidence="1 2" key="1">
    <citation type="submission" date="2018-08" db="EMBL/GenBank/DDBJ databases">
        <title>Bacillus jemisoniae sp. nov., Bacillus chryseoplanitiae sp. nov., Bacillus resnikiae sp. nov., and Bacillus frankliniae sp. nov., isolated from Viking spacecraft and associated surfaces.</title>
        <authorList>
            <person name="Seuylemezian A."/>
            <person name="Vaishampayan P."/>
        </authorList>
    </citation>
    <scope>NUCLEOTIDE SEQUENCE [LARGE SCALE GENOMIC DNA]</scope>
    <source>
        <strain evidence="1 2">JJ-247</strain>
    </source>
</reference>
<keyword evidence="2" id="KW-1185">Reference proteome</keyword>
<evidence type="ECO:0000313" key="2">
    <source>
        <dbReference type="Proteomes" id="UP000265816"/>
    </source>
</evidence>
<organism evidence="1 2">
    <name type="scientific">Mesobacillus zeae</name>
    <dbReference type="NCBI Taxonomy" id="1917180"/>
    <lineage>
        <taxon>Bacteria</taxon>
        <taxon>Bacillati</taxon>
        <taxon>Bacillota</taxon>
        <taxon>Bacilli</taxon>
        <taxon>Bacillales</taxon>
        <taxon>Bacillaceae</taxon>
        <taxon>Mesobacillus</taxon>
    </lineage>
</organism>